<organism evidence="1 2">
    <name type="scientific">Penicillium antarcticum</name>
    <dbReference type="NCBI Taxonomy" id="416450"/>
    <lineage>
        <taxon>Eukaryota</taxon>
        <taxon>Fungi</taxon>
        <taxon>Dikarya</taxon>
        <taxon>Ascomycota</taxon>
        <taxon>Pezizomycotina</taxon>
        <taxon>Eurotiomycetes</taxon>
        <taxon>Eurotiomycetidae</taxon>
        <taxon>Eurotiales</taxon>
        <taxon>Aspergillaceae</taxon>
        <taxon>Penicillium</taxon>
    </lineage>
</organism>
<proteinExistence type="predicted"/>
<dbReference type="AlphaFoldDB" id="A0A1V6PK39"/>
<comment type="caution">
    <text evidence="1">The sequence shown here is derived from an EMBL/GenBank/DDBJ whole genome shotgun (WGS) entry which is preliminary data.</text>
</comment>
<keyword evidence="2" id="KW-1185">Reference proteome</keyword>
<evidence type="ECO:0000313" key="2">
    <source>
        <dbReference type="Proteomes" id="UP000191672"/>
    </source>
</evidence>
<protein>
    <submittedName>
        <fullName evidence="1">Uncharacterized protein</fullName>
    </submittedName>
</protein>
<dbReference type="EMBL" id="MDYN01000111">
    <property type="protein sequence ID" value="OQD77355.1"/>
    <property type="molecule type" value="Genomic_DNA"/>
</dbReference>
<reference evidence="2" key="1">
    <citation type="journal article" date="2017" name="Nat. Microbiol.">
        <title>Global analysis of biosynthetic gene clusters reveals vast potential of secondary metabolite production in Penicillium species.</title>
        <authorList>
            <person name="Nielsen J.C."/>
            <person name="Grijseels S."/>
            <person name="Prigent S."/>
            <person name="Ji B."/>
            <person name="Dainat J."/>
            <person name="Nielsen K.F."/>
            <person name="Frisvad J.C."/>
            <person name="Workman M."/>
            <person name="Nielsen J."/>
        </authorList>
    </citation>
    <scope>NUCLEOTIDE SEQUENCE [LARGE SCALE GENOMIC DNA]</scope>
    <source>
        <strain evidence="2">IBT 31811</strain>
    </source>
</reference>
<sequence length="139" mass="15908">MEEIVEIVRQIGRQQGENIYFRACYALFKHLQDKSEQASEDLIRLHQSGACGLLDDEFYPVYQVAQELQASVHNLANQARKAQSACEEFCELKPRYSARETFAFADTVQAPEKVENHAYQGVCDSPRSMQFMMVPVDIL</sequence>
<gene>
    <name evidence="1" type="ORF">PENANT_c111G07522</name>
</gene>
<name>A0A1V6PK39_9EURO</name>
<accession>A0A1V6PK39</accession>
<dbReference type="STRING" id="416450.A0A1V6PK39"/>
<evidence type="ECO:0000313" key="1">
    <source>
        <dbReference type="EMBL" id="OQD77355.1"/>
    </source>
</evidence>
<dbReference type="Proteomes" id="UP000191672">
    <property type="component" value="Unassembled WGS sequence"/>
</dbReference>